<evidence type="ECO:0000313" key="2">
    <source>
        <dbReference type="EMBL" id="KAK2709868.1"/>
    </source>
</evidence>
<name>A0AA88HEH4_ARTSF</name>
<proteinExistence type="predicted"/>
<evidence type="ECO:0000259" key="1">
    <source>
        <dbReference type="Pfam" id="PF13460"/>
    </source>
</evidence>
<dbReference type="AlphaFoldDB" id="A0AA88HEH4"/>
<dbReference type="EMBL" id="JAVRJZ010000017">
    <property type="protein sequence ID" value="KAK2709868.1"/>
    <property type="molecule type" value="Genomic_DNA"/>
</dbReference>
<organism evidence="2 3">
    <name type="scientific">Artemia franciscana</name>
    <name type="common">Brine shrimp</name>
    <name type="synonym">Artemia sanfranciscana</name>
    <dbReference type="NCBI Taxonomy" id="6661"/>
    <lineage>
        <taxon>Eukaryota</taxon>
        <taxon>Metazoa</taxon>
        <taxon>Ecdysozoa</taxon>
        <taxon>Arthropoda</taxon>
        <taxon>Crustacea</taxon>
        <taxon>Branchiopoda</taxon>
        <taxon>Anostraca</taxon>
        <taxon>Artemiidae</taxon>
        <taxon>Artemia</taxon>
    </lineage>
</organism>
<comment type="caution">
    <text evidence="2">The sequence shown here is derived from an EMBL/GenBank/DDBJ whole genome shotgun (WGS) entry which is preliminary data.</text>
</comment>
<protein>
    <recommendedName>
        <fullName evidence="1">NAD(P)-binding domain-containing protein</fullName>
    </recommendedName>
</protein>
<dbReference type="PANTHER" id="PTHR43355">
    <property type="entry name" value="FLAVIN REDUCTASE (NADPH)"/>
    <property type="match status" value="1"/>
</dbReference>
<accession>A0AA88HEH4</accession>
<dbReference type="PANTHER" id="PTHR43355:SF2">
    <property type="entry name" value="FLAVIN REDUCTASE (NADPH)"/>
    <property type="match status" value="1"/>
</dbReference>
<reference evidence="2" key="1">
    <citation type="submission" date="2023-07" db="EMBL/GenBank/DDBJ databases">
        <title>Chromosome-level genome assembly of Artemia franciscana.</title>
        <authorList>
            <person name="Jo E."/>
        </authorList>
    </citation>
    <scope>NUCLEOTIDE SEQUENCE</scope>
    <source>
        <tissue evidence="2">Whole body</tissue>
    </source>
</reference>
<gene>
    <name evidence="2" type="ORF">QYM36_013522</name>
</gene>
<keyword evidence="3" id="KW-1185">Reference proteome</keyword>
<dbReference type="GO" id="GO:0004074">
    <property type="term" value="F:biliverdin reductase [NAD(P)H] activity"/>
    <property type="evidence" value="ECO:0007669"/>
    <property type="project" value="TreeGrafter"/>
</dbReference>
<dbReference type="SUPFAM" id="SSF51735">
    <property type="entry name" value="NAD(P)-binding Rossmann-fold domains"/>
    <property type="match status" value="1"/>
</dbReference>
<evidence type="ECO:0000313" key="3">
    <source>
        <dbReference type="Proteomes" id="UP001187531"/>
    </source>
</evidence>
<dbReference type="InterPro" id="IPR051606">
    <property type="entry name" value="Polyketide_Oxido-like"/>
</dbReference>
<feature type="domain" description="NAD(P)-binding" evidence="1">
    <location>
        <begin position="12"/>
        <end position="177"/>
    </location>
</feature>
<dbReference type="Gene3D" id="3.40.50.720">
    <property type="entry name" value="NAD(P)-binding Rossmann-like Domain"/>
    <property type="match status" value="1"/>
</dbReference>
<dbReference type="Pfam" id="PF13460">
    <property type="entry name" value="NAD_binding_10"/>
    <property type="match status" value="1"/>
</dbReference>
<sequence length="201" mass="22428">MNPKIQQVYIAGLKATVLVRDPSRLNGELAKDTTVIQGDVTNLEDVRKVMNGQDGVVVALGTRNQLDATTVMSHGLRNILLAMKEFGVPRISVCLSSFLFWDPAKLPAQFSHIHSEHVNMIQQLEASDREWVACLPPHIAANEPDNKGNYKVIHNENAPRRIVSKHDLGHFLVHCLMTDEHLSKRCGICSPEPPKEEEQKA</sequence>
<dbReference type="GO" id="GO:0042602">
    <property type="term" value="F:riboflavin reductase (NADPH) activity"/>
    <property type="evidence" value="ECO:0007669"/>
    <property type="project" value="TreeGrafter"/>
</dbReference>
<dbReference type="Proteomes" id="UP001187531">
    <property type="component" value="Unassembled WGS sequence"/>
</dbReference>
<dbReference type="InterPro" id="IPR036291">
    <property type="entry name" value="NAD(P)-bd_dom_sf"/>
</dbReference>
<dbReference type="InterPro" id="IPR016040">
    <property type="entry name" value="NAD(P)-bd_dom"/>
</dbReference>